<evidence type="ECO:0000256" key="3">
    <source>
        <dbReference type="SAM" id="MobiDB-lite"/>
    </source>
</evidence>
<organism evidence="5 6">
    <name type="scientific">Morchella conica CCBAS932</name>
    <dbReference type="NCBI Taxonomy" id="1392247"/>
    <lineage>
        <taxon>Eukaryota</taxon>
        <taxon>Fungi</taxon>
        <taxon>Dikarya</taxon>
        <taxon>Ascomycota</taxon>
        <taxon>Pezizomycotina</taxon>
        <taxon>Pezizomycetes</taxon>
        <taxon>Pezizales</taxon>
        <taxon>Morchellaceae</taxon>
        <taxon>Morchella</taxon>
    </lineage>
</organism>
<comment type="similarity">
    <text evidence="1">Belongs to the palC family.</text>
</comment>
<evidence type="ECO:0000313" key="6">
    <source>
        <dbReference type="Proteomes" id="UP000277580"/>
    </source>
</evidence>
<dbReference type="InterPro" id="IPR037505">
    <property type="entry name" value="pH-resp_palC"/>
</dbReference>
<dbReference type="EMBL" id="ML119209">
    <property type="protein sequence ID" value="RPB06897.1"/>
    <property type="molecule type" value="Genomic_DNA"/>
</dbReference>
<dbReference type="InterPro" id="IPR038499">
    <property type="entry name" value="BRO1_sf"/>
</dbReference>
<keyword evidence="6" id="KW-1185">Reference proteome</keyword>
<feature type="domain" description="BRO1" evidence="4">
    <location>
        <begin position="1"/>
        <end position="313"/>
    </location>
</feature>
<dbReference type="InterPro" id="IPR004328">
    <property type="entry name" value="BRO1_dom"/>
</dbReference>
<proteinExistence type="inferred from homology"/>
<sequence length="313" mass="33575">MPFPFTLPTTSPISYPTFFTSPSPPSLPLLASSHRGTLRNALKAHKRLPPASQAANIPHIITLLTKYTTHLLTLTTALEDNTAFLLPAAPQFTTSWRATLTPPTRRGRLAGESPRIARNGLSYEIFFTLSTLAYAHTLQALNQLHQVLASPSAAAAATPAPADPQQLFNLAAANLLTAASVYEHLLTRPRPPSAETWPVELTPPALAALSAVNMADATLVAVVKQDPYPTWRKVNDSVLFQVVPGTAAVAARMPTGREIHSVGVWEAPRLGAEEMRALRMEGAVGVGMEGLEEDSGEEEEPAKVEYAGKGGYY</sequence>
<feature type="region of interest" description="Disordered" evidence="3">
    <location>
        <begin position="290"/>
        <end position="313"/>
    </location>
</feature>
<dbReference type="Proteomes" id="UP000277580">
    <property type="component" value="Unassembled WGS sequence"/>
</dbReference>
<dbReference type="Gene3D" id="1.25.40.280">
    <property type="entry name" value="alix/aip1 like domains"/>
    <property type="match status" value="1"/>
</dbReference>
<reference evidence="5 6" key="1">
    <citation type="journal article" date="2018" name="Nat. Ecol. Evol.">
        <title>Pezizomycetes genomes reveal the molecular basis of ectomycorrhizal truffle lifestyle.</title>
        <authorList>
            <person name="Murat C."/>
            <person name="Payen T."/>
            <person name="Noel B."/>
            <person name="Kuo A."/>
            <person name="Morin E."/>
            <person name="Chen J."/>
            <person name="Kohler A."/>
            <person name="Krizsan K."/>
            <person name="Balestrini R."/>
            <person name="Da Silva C."/>
            <person name="Montanini B."/>
            <person name="Hainaut M."/>
            <person name="Levati E."/>
            <person name="Barry K.W."/>
            <person name="Belfiori B."/>
            <person name="Cichocki N."/>
            <person name="Clum A."/>
            <person name="Dockter R.B."/>
            <person name="Fauchery L."/>
            <person name="Guy J."/>
            <person name="Iotti M."/>
            <person name="Le Tacon F."/>
            <person name="Lindquist E.A."/>
            <person name="Lipzen A."/>
            <person name="Malagnac F."/>
            <person name="Mello A."/>
            <person name="Molinier V."/>
            <person name="Miyauchi S."/>
            <person name="Poulain J."/>
            <person name="Riccioni C."/>
            <person name="Rubini A."/>
            <person name="Sitrit Y."/>
            <person name="Splivallo R."/>
            <person name="Traeger S."/>
            <person name="Wang M."/>
            <person name="Zifcakova L."/>
            <person name="Wipf D."/>
            <person name="Zambonelli A."/>
            <person name="Paolocci F."/>
            <person name="Nowrousian M."/>
            <person name="Ottonello S."/>
            <person name="Baldrian P."/>
            <person name="Spatafora J.W."/>
            <person name="Henrissat B."/>
            <person name="Nagy L.G."/>
            <person name="Aury J.M."/>
            <person name="Wincker P."/>
            <person name="Grigoriev I.V."/>
            <person name="Bonfante P."/>
            <person name="Martin F.M."/>
        </authorList>
    </citation>
    <scope>NUCLEOTIDE SEQUENCE [LARGE SCALE GENOMIC DNA]</scope>
    <source>
        <strain evidence="5 6">CCBAS932</strain>
    </source>
</reference>
<protein>
    <recommendedName>
        <fullName evidence="2">pH-response regulator protein palC</fullName>
    </recommendedName>
</protein>
<dbReference type="AlphaFoldDB" id="A0A3N4K8P7"/>
<dbReference type="InParanoid" id="A0A3N4K8P7"/>
<feature type="compositionally biased region" description="Acidic residues" evidence="3">
    <location>
        <begin position="290"/>
        <end position="300"/>
    </location>
</feature>
<dbReference type="PROSITE" id="PS51180">
    <property type="entry name" value="BRO1"/>
    <property type="match status" value="1"/>
</dbReference>
<dbReference type="GO" id="GO:0071467">
    <property type="term" value="P:cellular response to pH"/>
    <property type="evidence" value="ECO:0007669"/>
    <property type="project" value="InterPro"/>
</dbReference>
<evidence type="ECO:0000256" key="1">
    <source>
        <dbReference type="ARBA" id="ARBA00010997"/>
    </source>
</evidence>
<evidence type="ECO:0000313" key="5">
    <source>
        <dbReference type="EMBL" id="RPB06897.1"/>
    </source>
</evidence>
<gene>
    <name evidence="5" type="ORF">P167DRAFT_568922</name>
</gene>
<name>A0A3N4K8P7_9PEZI</name>
<dbReference type="PANTHER" id="PTHR40463:SF1">
    <property type="entry name" value="PH-RESPONSE REGULATOR PROTEIN PALC"/>
    <property type="match status" value="1"/>
</dbReference>
<evidence type="ECO:0000256" key="2">
    <source>
        <dbReference type="ARBA" id="ARBA00022193"/>
    </source>
</evidence>
<dbReference type="PANTHER" id="PTHR40463">
    <property type="entry name" value="PH-RESPONSE REGULATOR PROTEIN PALC"/>
    <property type="match status" value="1"/>
</dbReference>
<accession>A0A3N4K8P7</accession>
<dbReference type="OrthoDB" id="10266451at2759"/>
<evidence type="ECO:0000259" key="4">
    <source>
        <dbReference type="PROSITE" id="PS51180"/>
    </source>
</evidence>
<dbReference type="STRING" id="1392247.A0A3N4K8P7"/>
<dbReference type="GO" id="GO:0005886">
    <property type="term" value="C:plasma membrane"/>
    <property type="evidence" value="ECO:0007669"/>
    <property type="project" value="TreeGrafter"/>
</dbReference>